<evidence type="ECO:0000259" key="1">
    <source>
        <dbReference type="SMART" id="SM01119"/>
    </source>
</evidence>
<reference evidence="2 3" key="1">
    <citation type="submission" date="2024-06" db="EMBL/GenBank/DDBJ databases">
        <authorList>
            <person name="Tuo L."/>
        </authorList>
    </citation>
    <scope>NUCLEOTIDE SEQUENCE [LARGE SCALE GENOMIC DNA]</scope>
    <source>
        <strain evidence="2 3">ZMM04-5</strain>
    </source>
</reference>
<dbReference type="InterPro" id="IPR042208">
    <property type="entry name" value="D-ser_dehydrat-like_sf"/>
</dbReference>
<gene>
    <name evidence="2" type="ORF">ABUE31_19985</name>
</gene>
<dbReference type="InterPro" id="IPR029066">
    <property type="entry name" value="PLP-binding_barrel"/>
</dbReference>
<sequence length="432" mass="47384">MDDALIDSIVIDALEKGLPPGIGPATIREVANLGIRVLSDDIPLPLLVLRQSALDHNSAWMTSFLELTGTSLAPHGKTSMSPQLFRRQMADGAWGMTLSNIHQLKVGRHFGLKRIVLANELVGRGAIRYVLEELEKDPEFDFFCLVDSSTNVEAIAELAREKGMTRPVQMLVEAGIAERRAGCRTLDAALDVARAVSRNAPYTALRGVEGFEGVVNNPDPARRQEAVTGFIDFLCEIARRCEDEGLFADGEVILSGGGSAYFDIVASRFGALKLRQPTRTVLRPGCYLTHDSHMLRNFMAEMKARRPDLAALGETWRPALEVWAHVVSRPQPDHVIVGLGKRDASYDAGFPVPFAMCRPGRDSLPVALEGKHVAIEMNDQHLFLKVPADSSLEVGDMIGFGISHPCLTLDKWRFIPVVDDDYVMVSAVTTAF</sequence>
<comment type="caution">
    <text evidence="2">The sequence shown here is derived from an EMBL/GenBank/DDBJ whole genome shotgun (WGS) entry which is preliminary data.</text>
</comment>
<dbReference type="InterPro" id="IPR051466">
    <property type="entry name" value="D-amino_acid_metab_enzyme"/>
</dbReference>
<dbReference type="SMART" id="SM01119">
    <property type="entry name" value="D-ser_dehydrat"/>
    <property type="match status" value="1"/>
</dbReference>
<dbReference type="Pfam" id="PF14031">
    <property type="entry name" value="D-ser_dehydrat"/>
    <property type="match status" value="1"/>
</dbReference>
<name>A0ABV3R4M4_9HYPH</name>
<evidence type="ECO:0000313" key="2">
    <source>
        <dbReference type="EMBL" id="MEW9808276.1"/>
    </source>
</evidence>
<dbReference type="RefSeq" id="WP_367725499.1">
    <property type="nucleotide sequence ID" value="NZ_JBFOCI010000007.1"/>
</dbReference>
<proteinExistence type="predicted"/>
<organism evidence="2 3">
    <name type="scientific">Mesorhizobium marinum</name>
    <dbReference type="NCBI Taxonomy" id="3228790"/>
    <lineage>
        <taxon>Bacteria</taxon>
        <taxon>Pseudomonadati</taxon>
        <taxon>Pseudomonadota</taxon>
        <taxon>Alphaproteobacteria</taxon>
        <taxon>Hyphomicrobiales</taxon>
        <taxon>Phyllobacteriaceae</taxon>
        <taxon>Mesorhizobium</taxon>
    </lineage>
</organism>
<dbReference type="Gene3D" id="2.40.37.20">
    <property type="entry name" value="D-serine dehydratase-like domain"/>
    <property type="match status" value="1"/>
</dbReference>
<dbReference type="CDD" id="cd06818">
    <property type="entry name" value="PLPDE_III_cryptic_DSD"/>
    <property type="match status" value="1"/>
</dbReference>
<dbReference type="SUPFAM" id="SSF51419">
    <property type="entry name" value="PLP-binding barrel"/>
    <property type="match status" value="1"/>
</dbReference>
<dbReference type="EMBL" id="JBFOCI010000007">
    <property type="protein sequence ID" value="MEW9808276.1"/>
    <property type="molecule type" value="Genomic_DNA"/>
</dbReference>
<dbReference type="Gene3D" id="3.20.20.10">
    <property type="entry name" value="Alanine racemase"/>
    <property type="match status" value="1"/>
</dbReference>
<protein>
    <submittedName>
        <fullName evidence="2">Amino acid deaminase</fullName>
    </submittedName>
</protein>
<dbReference type="Proteomes" id="UP001556196">
    <property type="component" value="Unassembled WGS sequence"/>
</dbReference>
<dbReference type="PANTHER" id="PTHR28004:SF8">
    <property type="entry name" value="D-SERINE DEAMINASE"/>
    <property type="match status" value="1"/>
</dbReference>
<keyword evidence="3" id="KW-1185">Reference proteome</keyword>
<dbReference type="InterPro" id="IPR026956">
    <property type="entry name" value="D-ser_dehydrat-like_dom"/>
</dbReference>
<evidence type="ECO:0000313" key="3">
    <source>
        <dbReference type="Proteomes" id="UP001556196"/>
    </source>
</evidence>
<dbReference type="PANTHER" id="PTHR28004">
    <property type="entry name" value="ZGC:162816-RELATED"/>
    <property type="match status" value="1"/>
</dbReference>
<feature type="domain" description="D-serine dehydratase-like" evidence="1">
    <location>
        <begin position="319"/>
        <end position="419"/>
    </location>
</feature>
<accession>A0ABV3R4M4</accession>